<dbReference type="SMART" id="SM00825">
    <property type="entry name" value="PKS_KS"/>
    <property type="match status" value="1"/>
</dbReference>
<dbReference type="InterPro" id="IPR001227">
    <property type="entry name" value="Ac_transferase_dom_sf"/>
</dbReference>
<accession>A0ABS7G7B3</accession>
<dbReference type="CDD" id="cd00833">
    <property type="entry name" value="PKS"/>
    <property type="match status" value="1"/>
</dbReference>
<feature type="domain" description="Carrier" evidence="6">
    <location>
        <begin position="1364"/>
        <end position="1439"/>
    </location>
</feature>
<evidence type="ECO:0000259" key="6">
    <source>
        <dbReference type="PROSITE" id="PS50075"/>
    </source>
</evidence>
<keyword evidence="4" id="KW-0808">Transferase</keyword>
<protein>
    <submittedName>
        <fullName evidence="8">SDR family NAD(P)-dependent oxidoreductase</fullName>
    </submittedName>
</protein>
<dbReference type="InterPro" id="IPR057326">
    <property type="entry name" value="KR_dom"/>
</dbReference>
<dbReference type="PROSITE" id="PS50075">
    <property type="entry name" value="CARRIER"/>
    <property type="match status" value="1"/>
</dbReference>
<dbReference type="InterPro" id="IPR014031">
    <property type="entry name" value="Ketoacyl_synth_C"/>
</dbReference>
<dbReference type="PANTHER" id="PTHR43775:SF51">
    <property type="entry name" value="INACTIVE PHENOLPHTHIOCEROL SYNTHESIS POLYKETIDE SYNTHASE TYPE I PKS1-RELATED"/>
    <property type="match status" value="1"/>
</dbReference>
<proteinExistence type="predicted"/>
<dbReference type="Proteomes" id="UP000812961">
    <property type="component" value="Unassembled WGS sequence"/>
</dbReference>
<dbReference type="SUPFAM" id="SSF53901">
    <property type="entry name" value="Thiolase-like"/>
    <property type="match status" value="1"/>
</dbReference>
<evidence type="ECO:0000313" key="8">
    <source>
        <dbReference type="EMBL" id="MBW8683030.1"/>
    </source>
</evidence>
<dbReference type="SMART" id="SM00822">
    <property type="entry name" value="PKS_KR"/>
    <property type="match status" value="1"/>
</dbReference>
<dbReference type="Pfam" id="PF21394">
    <property type="entry name" value="Beta-ketacyl_N"/>
    <property type="match status" value="1"/>
</dbReference>
<organism evidence="8 9">
    <name type="scientific">Chitinophaga rhizophila</name>
    <dbReference type="NCBI Taxonomy" id="2866212"/>
    <lineage>
        <taxon>Bacteria</taxon>
        <taxon>Pseudomonadati</taxon>
        <taxon>Bacteroidota</taxon>
        <taxon>Chitinophagia</taxon>
        <taxon>Chitinophagales</taxon>
        <taxon>Chitinophagaceae</taxon>
        <taxon>Chitinophaga</taxon>
    </lineage>
</organism>
<dbReference type="RefSeq" id="WP_220248263.1">
    <property type="nucleotide sequence ID" value="NZ_JAICCF010000001.1"/>
</dbReference>
<dbReference type="Pfam" id="PF00109">
    <property type="entry name" value="ketoacyl-synt"/>
    <property type="match status" value="1"/>
</dbReference>
<dbReference type="SUPFAM" id="SSF51735">
    <property type="entry name" value="NAD(P)-binding Rossmann-fold domains"/>
    <property type="match status" value="2"/>
</dbReference>
<dbReference type="EMBL" id="JAICCF010000001">
    <property type="protein sequence ID" value="MBW8683030.1"/>
    <property type="molecule type" value="Genomic_DNA"/>
</dbReference>
<dbReference type="InterPro" id="IPR014043">
    <property type="entry name" value="Acyl_transferase_dom"/>
</dbReference>
<comment type="caution">
    <text evidence="8">The sequence shown here is derived from an EMBL/GenBank/DDBJ whole genome shotgun (WGS) entry which is preliminary data.</text>
</comment>
<dbReference type="Pfam" id="PF00698">
    <property type="entry name" value="Acyl_transf_1"/>
    <property type="match status" value="1"/>
</dbReference>
<comment type="pathway">
    <text evidence="1">Antibiotic biosynthesis.</text>
</comment>
<dbReference type="Gene3D" id="3.40.47.10">
    <property type="match status" value="1"/>
</dbReference>
<dbReference type="Pfam" id="PF22336">
    <property type="entry name" value="RhiE-like_linker"/>
    <property type="match status" value="1"/>
</dbReference>
<dbReference type="Gene3D" id="3.40.366.10">
    <property type="entry name" value="Malonyl-Coenzyme A Acyl Carrier Protein, domain 2"/>
    <property type="match status" value="1"/>
</dbReference>
<evidence type="ECO:0000256" key="4">
    <source>
        <dbReference type="ARBA" id="ARBA00022679"/>
    </source>
</evidence>
<evidence type="ECO:0000256" key="3">
    <source>
        <dbReference type="ARBA" id="ARBA00022553"/>
    </source>
</evidence>
<keyword evidence="9" id="KW-1185">Reference proteome</keyword>
<dbReference type="Gene3D" id="1.10.1200.10">
    <property type="entry name" value="ACP-like"/>
    <property type="match status" value="1"/>
</dbReference>
<dbReference type="InterPro" id="IPR013968">
    <property type="entry name" value="PKS_KR"/>
</dbReference>
<dbReference type="InterPro" id="IPR014030">
    <property type="entry name" value="Ketoacyl_synth_N"/>
</dbReference>
<dbReference type="InterPro" id="IPR018201">
    <property type="entry name" value="Ketoacyl_synth_AS"/>
</dbReference>
<dbReference type="InterPro" id="IPR016039">
    <property type="entry name" value="Thiolase-like"/>
</dbReference>
<dbReference type="Gene3D" id="3.30.70.3290">
    <property type="match status" value="1"/>
</dbReference>
<dbReference type="PANTHER" id="PTHR43775">
    <property type="entry name" value="FATTY ACID SYNTHASE"/>
    <property type="match status" value="1"/>
</dbReference>
<dbReference type="InterPro" id="IPR036736">
    <property type="entry name" value="ACP-like_sf"/>
</dbReference>
<dbReference type="InterPro" id="IPR020841">
    <property type="entry name" value="PKS_Beta-ketoAc_synthase_dom"/>
</dbReference>
<keyword evidence="5" id="KW-0677">Repeat</keyword>
<evidence type="ECO:0000259" key="7">
    <source>
        <dbReference type="PROSITE" id="PS52004"/>
    </source>
</evidence>
<keyword evidence="2" id="KW-0596">Phosphopantetheine</keyword>
<dbReference type="InterPro" id="IPR049490">
    <property type="entry name" value="C883_1060-like_KR_N"/>
</dbReference>
<gene>
    <name evidence="8" type="ORF">K1Y79_01670</name>
</gene>
<dbReference type="Gene3D" id="3.40.50.720">
    <property type="entry name" value="NAD(P)-binding Rossmann-like Domain"/>
    <property type="match status" value="1"/>
</dbReference>
<dbReference type="Pfam" id="PF00550">
    <property type="entry name" value="PP-binding"/>
    <property type="match status" value="1"/>
</dbReference>
<dbReference type="SUPFAM" id="SSF47336">
    <property type="entry name" value="ACP-like"/>
    <property type="match status" value="1"/>
</dbReference>
<evidence type="ECO:0000256" key="5">
    <source>
        <dbReference type="ARBA" id="ARBA00022737"/>
    </source>
</evidence>
<dbReference type="Pfam" id="PF08659">
    <property type="entry name" value="KR"/>
    <property type="match status" value="1"/>
</dbReference>
<dbReference type="Pfam" id="PF02801">
    <property type="entry name" value="Ketoacyl-synt_C"/>
    <property type="match status" value="1"/>
</dbReference>
<feature type="domain" description="Ketosynthase family 3 (KS3)" evidence="7">
    <location>
        <begin position="7"/>
        <end position="431"/>
    </location>
</feature>
<dbReference type="PROSITE" id="PS00606">
    <property type="entry name" value="KS3_1"/>
    <property type="match status" value="1"/>
</dbReference>
<reference evidence="8 9" key="1">
    <citation type="submission" date="2021-08" db="EMBL/GenBank/DDBJ databases">
        <title>The genome sequence of Chitinophaga sp. B61.</title>
        <authorList>
            <person name="Zhang X."/>
        </authorList>
    </citation>
    <scope>NUCLEOTIDE SEQUENCE [LARGE SCALE GENOMIC DNA]</scope>
    <source>
        <strain evidence="8 9">B61</strain>
    </source>
</reference>
<dbReference type="InterPro" id="IPR016035">
    <property type="entry name" value="Acyl_Trfase/lysoPLipase"/>
</dbReference>
<dbReference type="InterPro" id="IPR036291">
    <property type="entry name" value="NAD(P)-bd_dom_sf"/>
</dbReference>
<dbReference type="SMART" id="SM00827">
    <property type="entry name" value="PKS_AT"/>
    <property type="match status" value="1"/>
</dbReference>
<evidence type="ECO:0000256" key="2">
    <source>
        <dbReference type="ARBA" id="ARBA00022450"/>
    </source>
</evidence>
<sequence length="1447" mass="159396">MENGYTGLEVAVVGMSCRVPQADNHREFWAGLLAGFEPMEVLSAEEVIRSGVDEKTARAESYVRISRRLKNKKYFDANFFKFNRNEAPLLSPQTRQLHECIWEAIEDAGSDVSTMENTGLFVSLIEDFTWQLHVRAMRDEAPIDFFSFNFLTAHHFTPALLSYKFGFQGITLPVISACSSSLVAIHNAYKSLLLGESKIAIAAGANLINHSEKGYPYQDGNIESRDGRCRSFDKDSTGTSWGEGVGVIVMKRLKDALKDNDHIYCLIKGGACNNDADRRVGYTAPSVTGQTECITRALRFSKVTPESIAYIETHGTGTQLGDPIEVEALNRAFELTTPNTIPIGSLKSNIGHTSYSAGILGFIKAALCLKNKTIPPSINFTAPNPGVGFANGPFYVNTQTSAMDRKDGQPLRAAVTSLGIGGTNAHMILEEAPAVLPANASVAPIQVITISAKTPQALKGNAIRLFDFLRKEDVNFADLAYTYRSSRAGMELKKSFVAASAAELLAALQEYIYSNVSPVQQQSAPLVFMFPGNGAHFAQMGKALYGQSAVFREYMDIAFATLSTLSGEDYKAALYADDELTDDIAYLHPLIFAIQYAKSKMLLQAGIKPAYMSGYSLGEYTAACLSGVFSFTAALTMLYRRALLMKNLPAGRMVSANVTREQLETLLADHPQIYISGENNSGNFVLSGLTRPMEALVRTLEAAEIYYREVSGEKPFHTPLLQVMAAAYREVMSQFAFSTPELPFLSSLTGQLIKPEEAVSPDYWISQMMSAVKFHPGIENLVAANSPLLFIDLGPDHTSSKMLRNINNELEVLTTYHKTDELTQCLTVAGKLWEKGIDINWNDLQPAGKKMSVPTYAFDKQEFVAEVRTSKLLTGKKIKPKDYVSYTETWVQDNSFSIDHAQAFRERQVLLFSHDKIAAEQFAALAGEQQAFILIPGDAYQRTDNLIVFNPATDSERLFADLRAISFMPADLIFIWTDGKTGLVEGLEYGYTSLYHLVRAYTNVFADRNLHLSFVANGIHRMGDNAALQPIKATAAGAVRMISIEFSNMRCRVIDVDILSAQNLPVVINVILSHEKLLEITVRNGHTYHKEYVDTPLEVSGKKRLSGRKTYLVTGGVRGLGYEVARHIAKKHKAGLIIIGRSAENQERTAALEKLGTRVVYIQSDLSSLEQLSPLLAAAQEKVGMVKGVIHAAGVGDYNGIILRRTADNDADIFNPKVYGTYNLYTILKDNKLDFFAGYSSRAVSKPFVGQFGYVAANSFLDNFLVAINGTSIHWPAVSGVGMAIDALKLVPENQHEAILSRTIRPETMLEVLFDGIRSDERLLVVSKTAIDTRTGYIIGVEEENAADNTVSRQRTGSTNEYVAPVTEMETGVADIMKEVLCIDSVGMRDNMFELGGDSLKAMVILSKIKARYNVDYTLKKLLEAPDIDSIVRDIDEILNDKIVITI</sequence>
<dbReference type="InterPro" id="IPR054514">
    <property type="entry name" value="RhiE-like_linker"/>
</dbReference>
<keyword evidence="3" id="KW-0597">Phosphoprotein</keyword>
<dbReference type="SUPFAM" id="SSF52151">
    <property type="entry name" value="FabD/lysophospholipase-like"/>
    <property type="match status" value="1"/>
</dbReference>
<evidence type="ECO:0000313" key="9">
    <source>
        <dbReference type="Proteomes" id="UP000812961"/>
    </source>
</evidence>
<evidence type="ECO:0000256" key="1">
    <source>
        <dbReference type="ARBA" id="ARBA00004792"/>
    </source>
</evidence>
<dbReference type="PROSITE" id="PS52004">
    <property type="entry name" value="KS3_2"/>
    <property type="match status" value="1"/>
</dbReference>
<dbReference type="InterPro" id="IPR009081">
    <property type="entry name" value="PP-bd_ACP"/>
</dbReference>
<name>A0ABS7G7B3_9BACT</name>
<dbReference type="InterPro" id="IPR050091">
    <property type="entry name" value="PKS_NRPS_Biosynth_Enz"/>
</dbReference>